<protein>
    <submittedName>
        <fullName evidence="1">Uncharacterized protein</fullName>
    </submittedName>
</protein>
<dbReference type="Proteomes" id="UP000663193">
    <property type="component" value="Chromosome 15"/>
</dbReference>
<name>A0A7U2FE81_PHANO</name>
<dbReference type="EMBL" id="CP069037">
    <property type="protein sequence ID" value="QRD03668.1"/>
    <property type="molecule type" value="Genomic_DNA"/>
</dbReference>
<evidence type="ECO:0000313" key="2">
    <source>
        <dbReference type="Proteomes" id="UP000663193"/>
    </source>
</evidence>
<proteinExistence type="predicted"/>
<organism evidence="1 2">
    <name type="scientific">Phaeosphaeria nodorum (strain SN15 / ATCC MYA-4574 / FGSC 10173)</name>
    <name type="common">Glume blotch fungus</name>
    <name type="synonym">Parastagonospora nodorum</name>
    <dbReference type="NCBI Taxonomy" id="321614"/>
    <lineage>
        <taxon>Eukaryota</taxon>
        <taxon>Fungi</taxon>
        <taxon>Dikarya</taxon>
        <taxon>Ascomycota</taxon>
        <taxon>Pezizomycotina</taxon>
        <taxon>Dothideomycetes</taxon>
        <taxon>Pleosporomycetidae</taxon>
        <taxon>Pleosporales</taxon>
        <taxon>Pleosporineae</taxon>
        <taxon>Phaeosphaeriaceae</taxon>
        <taxon>Parastagonospora</taxon>
    </lineage>
</organism>
<accession>A0A7U2FE81</accession>
<reference evidence="2" key="1">
    <citation type="journal article" date="2021" name="BMC Genomics">
        <title>Chromosome-level genome assembly and manually-curated proteome of model necrotroph Parastagonospora nodorum Sn15 reveals a genome-wide trove of candidate effector homologs, and redundancy of virulence-related functions within an accessory chromosome.</title>
        <authorList>
            <person name="Bertazzoni S."/>
            <person name="Jones D.A.B."/>
            <person name="Phan H.T."/>
            <person name="Tan K.-C."/>
            <person name="Hane J.K."/>
        </authorList>
    </citation>
    <scope>NUCLEOTIDE SEQUENCE [LARGE SCALE GENOMIC DNA]</scope>
    <source>
        <strain evidence="2">SN15 / ATCC MYA-4574 / FGSC 10173)</strain>
    </source>
</reference>
<dbReference type="AlphaFoldDB" id="A0A7U2FE81"/>
<evidence type="ECO:0000313" key="1">
    <source>
        <dbReference type="EMBL" id="QRD03668.1"/>
    </source>
</evidence>
<dbReference type="VEuPathDB" id="FungiDB:JI435_420060"/>
<sequence>MRRLKSMLCSQVITVSHVLSKTNAKCKMQNAKCKKRKKIQMPFKMHVNLLYTTPGPVQLRSMQKLIINTQTPSDNGIKPGIVFCSREAILTCPPLSYISIRKQSVVVSGSRVAH</sequence>
<gene>
    <name evidence="1" type="ORF">JI435_420060</name>
</gene>
<keyword evidence="2" id="KW-1185">Reference proteome</keyword>